<organism evidence="2 3">
    <name type="scientific">Streptomyces showdoensis</name>
    <dbReference type="NCBI Taxonomy" id="68268"/>
    <lineage>
        <taxon>Bacteria</taxon>
        <taxon>Bacillati</taxon>
        <taxon>Actinomycetota</taxon>
        <taxon>Actinomycetes</taxon>
        <taxon>Kitasatosporales</taxon>
        <taxon>Streptomycetaceae</taxon>
        <taxon>Streptomyces</taxon>
    </lineage>
</organism>
<evidence type="ECO:0000256" key="1">
    <source>
        <dbReference type="SAM" id="MobiDB-lite"/>
    </source>
</evidence>
<comment type="caution">
    <text evidence="2">The sequence shown here is derived from an EMBL/GenBank/DDBJ whole genome shotgun (WGS) entry which is preliminary data.</text>
</comment>
<protein>
    <recommendedName>
        <fullName evidence="4">PknH-like extracellular domain-containing protein</fullName>
    </recommendedName>
</protein>
<gene>
    <name evidence="2" type="ORF">VO63_00425</name>
</gene>
<accession>A0A2P2GWH0</accession>
<feature type="region of interest" description="Disordered" evidence="1">
    <location>
        <begin position="10"/>
        <end position="41"/>
    </location>
</feature>
<keyword evidence="3" id="KW-1185">Reference proteome</keyword>
<dbReference type="AlphaFoldDB" id="A0A2P2GWH0"/>
<name>A0A2P2GWH0_STREW</name>
<reference evidence="2 3" key="1">
    <citation type="submission" date="2015-05" db="EMBL/GenBank/DDBJ databases">
        <title>Draft Genome assembly of Streptomyces showdoensis.</title>
        <authorList>
            <person name="Thapa K.K."/>
            <person name="Metsa-Ketela M."/>
        </authorList>
    </citation>
    <scope>NUCLEOTIDE SEQUENCE [LARGE SCALE GENOMIC DNA]</scope>
    <source>
        <strain evidence="2 3">ATCC 15227</strain>
    </source>
</reference>
<evidence type="ECO:0008006" key="4">
    <source>
        <dbReference type="Google" id="ProtNLM"/>
    </source>
</evidence>
<feature type="compositionally biased region" description="Low complexity" evidence="1">
    <location>
        <begin position="19"/>
        <end position="30"/>
    </location>
</feature>
<sequence length="237" mass="24738">MTVALVALLRGGDESGSPSVTATGASGSPSSAPPADSPAARARAHALALRVVLAPEDWAPGYRRADPYEQDPASEYEVSKSCQGFTQANRSGTLAAVSRAVTDPRSSLTLTGITDVRVFADTRTAELFLADARDTIHRCPAQQSGTSRWSGVQEATEPTVTGFDEVTAEEGTQTADADGKRTDYPYVAYTGRSGDTVLSVIAYETRADVKSLAPEATAALQKLQRRLASARGGATGS</sequence>
<evidence type="ECO:0000313" key="2">
    <source>
        <dbReference type="EMBL" id="KKZ75851.1"/>
    </source>
</evidence>
<proteinExistence type="predicted"/>
<evidence type="ECO:0000313" key="3">
    <source>
        <dbReference type="Proteomes" id="UP000265325"/>
    </source>
</evidence>
<dbReference type="Proteomes" id="UP000265325">
    <property type="component" value="Unassembled WGS sequence"/>
</dbReference>
<dbReference type="EMBL" id="LAQS01000001">
    <property type="protein sequence ID" value="KKZ75851.1"/>
    <property type="molecule type" value="Genomic_DNA"/>
</dbReference>